<dbReference type="NCBIfam" id="TIGR03361">
    <property type="entry name" value="VI_Rhs_Vgr"/>
    <property type="match status" value="1"/>
</dbReference>
<proteinExistence type="inferred from homology"/>
<dbReference type="InterPro" id="IPR037026">
    <property type="entry name" value="Vgr_OB-fold_dom_sf"/>
</dbReference>
<evidence type="ECO:0000256" key="1">
    <source>
        <dbReference type="ARBA" id="ARBA00005558"/>
    </source>
</evidence>
<comment type="caution">
    <text evidence="6">The sequence shown here is derived from an EMBL/GenBank/DDBJ whole genome shotgun (WGS) entry which is preliminary data.</text>
</comment>
<dbReference type="Pfam" id="PF10106">
    <property type="entry name" value="DUF2345"/>
    <property type="match status" value="1"/>
</dbReference>
<dbReference type="Pfam" id="PF05954">
    <property type="entry name" value="Phage_GPD"/>
    <property type="match status" value="1"/>
</dbReference>
<dbReference type="InterPro" id="IPR028244">
    <property type="entry name" value="T6SS_Rhs_Vgr_dom"/>
</dbReference>
<dbReference type="SUPFAM" id="SSF69255">
    <property type="entry name" value="gp5 N-terminal domain-like"/>
    <property type="match status" value="1"/>
</dbReference>
<evidence type="ECO:0000313" key="6">
    <source>
        <dbReference type="EMBL" id="MBZ2209616.1"/>
    </source>
</evidence>
<dbReference type="SUPFAM" id="SSF69349">
    <property type="entry name" value="Phage fibre proteins"/>
    <property type="match status" value="1"/>
</dbReference>
<dbReference type="InterPro" id="IPR018769">
    <property type="entry name" value="VgrG2_DUF2345"/>
</dbReference>
<dbReference type="Pfam" id="PF13296">
    <property type="entry name" value="T6SS_Vgr"/>
    <property type="match status" value="1"/>
</dbReference>
<evidence type="ECO:0000259" key="3">
    <source>
        <dbReference type="Pfam" id="PF04717"/>
    </source>
</evidence>
<dbReference type="InterPro" id="IPR006531">
    <property type="entry name" value="Gp5/Vgr_OB"/>
</dbReference>
<evidence type="ECO:0000259" key="4">
    <source>
        <dbReference type="Pfam" id="PF10106"/>
    </source>
</evidence>
<comment type="similarity">
    <text evidence="1">Belongs to the VgrG protein family.</text>
</comment>
<accession>A0ABS7SUK9</accession>
<feature type="domain" description="DUF2345" evidence="4">
    <location>
        <begin position="630"/>
        <end position="776"/>
    </location>
</feature>
<feature type="region of interest" description="Disordered" evidence="2">
    <location>
        <begin position="887"/>
        <end position="910"/>
    </location>
</feature>
<dbReference type="SUPFAM" id="SSF69279">
    <property type="entry name" value="Phage tail proteins"/>
    <property type="match status" value="2"/>
</dbReference>
<name>A0ABS7SUK9_9BURK</name>
<gene>
    <name evidence="6" type="ORF">I4X03_020300</name>
</gene>
<protein>
    <submittedName>
        <fullName evidence="6">Type VI secretion system tip protein VgrG</fullName>
    </submittedName>
</protein>
<sequence length="910" mass="100230">MQLNFPFKDGPPAILLPNKLVAHEEVSKGFRFDVEVLSDESRIPLKMLMGKMVTISLVRSDGSLRYFNGHITEFRFLRTDGGFAFYSMVLEPWLAFARLRKDSVSFHGKSVREITEETLKHYRQADWHMHIFDDDPRMTVANQYNETDYNHLHRRWEARGLHYWYEHRFDGHSLMLSDKSLHAEPIDATKHDDVDVIAFRDESGSFEEDGIRSWTAIRQLGSGKTTLASFDYKSPGAQFASFESPNQQGDVFPYEVYEDTGSYGFRMRSDGEQLADQRMSAKDKDTQYFKAEGNDRSVLPGRTFKLGGHFSAEPRSREYDPEARRGIGDRDYLILTVDHTAANNYQAGAAAPSHYENEFTCVRKDIRWRPGRGFNSEPGTYMGLHTATVVGPPGEDIHTDGYGRVKVQFHWDRLGKHDENSSPWIRVMTPAAGHDFGQIRLPRIGEEVAVVYPDGNIDHPLILGALNNGRHMPPWKLPEQSALAGLRSRELGGGARGNHLVLDDTKEKIQAQLKSDHQCSQLSLGHITRIDDNAGRKDARGEGWELRTDGHGVARAAKGLLITTEGRQTARGPIKDLGETSRRLILAAEQHQLLAEIAQKNGAQEPVGNQDDVALLIQAQSDSVKGPDSQAGSFPELAKPHLVLASAAGIATTTAGDTHIASDRHTAFTTGKSLSLAAGTHFFASIGQTFRLFVKKAGMKMVAAAGDIDLQALSDNIKLLAKLEITHTANRITISAKEEVVINGGGSYVKFAASGIEHGTNGTFVAHAASHSLVNAKNMEMAVNMPPVADVLRKGRAALHIGSHAETAGRTSAGLPFKLFKDGAMVEQGQIDAKGNIQFAHELDAGAEYKIALPTGQSFDIAPGDYVEQHEINAGVGYHGYENPGGLLSEDEVSLDQDRIDANPWSSDRA</sequence>
<keyword evidence="7" id="KW-1185">Reference proteome</keyword>
<dbReference type="Gene3D" id="3.55.50.10">
    <property type="entry name" value="Baseplate protein-like domains"/>
    <property type="match status" value="1"/>
</dbReference>
<dbReference type="InterPro" id="IPR017847">
    <property type="entry name" value="T6SS_RhsGE_Vgr_subset"/>
</dbReference>
<evidence type="ECO:0000313" key="7">
    <source>
        <dbReference type="Proteomes" id="UP000809349"/>
    </source>
</evidence>
<reference evidence="6 7" key="1">
    <citation type="submission" date="2021-01" db="EMBL/GenBank/DDBJ databases">
        <authorList>
            <person name="Ruan W."/>
            <person name="Khan S.A."/>
            <person name="Jeon C.O."/>
        </authorList>
    </citation>
    <scope>NUCLEOTIDE SEQUENCE [LARGE SCALE GENOMIC DNA]</scope>
    <source>
        <strain evidence="6 7">R798</strain>
    </source>
</reference>
<dbReference type="Gene3D" id="4.10.220.110">
    <property type="match status" value="1"/>
</dbReference>
<dbReference type="Pfam" id="PF04717">
    <property type="entry name" value="Phage_base_V"/>
    <property type="match status" value="1"/>
</dbReference>
<feature type="domain" description="Gp5/Type VI secretion system Vgr protein OB-fold" evidence="3">
    <location>
        <begin position="399"/>
        <end position="466"/>
    </location>
</feature>
<dbReference type="NCBIfam" id="TIGR01646">
    <property type="entry name" value="vgr_GE"/>
    <property type="match status" value="1"/>
</dbReference>
<dbReference type="EMBL" id="JAFBIL020000008">
    <property type="protein sequence ID" value="MBZ2209616.1"/>
    <property type="molecule type" value="Genomic_DNA"/>
</dbReference>
<dbReference type="Gene3D" id="2.30.110.50">
    <property type="match status" value="1"/>
</dbReference>
<evidence type="ECO:0000256" key="2">
    <source>
        <dbReference type="SAM" id="MobiDB-lite"/>
    </source>
</evidence>
<feature type="domain" description="Putative type VI secretion system Rhs element associated Vgr" evidence="5">
    <location>
        <begin position="492"/>
        <end position="598"/>
    </location>
</feature>
<dbReference type="InterPro" id="IPR006533">
    <property type="entry name" value="T6SS_Vgr_RhsGE"/>
</dbReference>
<dbReference type="Gene3D" id="2.40.50.230">
    <property type="entry name" value="Gp5 N-terminal domain"/>
    <property type="match status" value="1"/>
</dbReference>
<organism evidence="6 7">
    <name type="scientific">Massilia soli</name>
    <dbReference type="NCBI Taxonomy" id="2792854"/>
    <lineage>
        <taxon>Bacteria</taxon>
        <taxon>Pseudomonadati</taxon>
        <taxon>Pseudomonadota</taxon>
        <taxon>Betaproteobacteria</taxon>
        <taxon>Burkholderiales</taxon>
        <taxon>Oxalobacteraceae</taxon>
        <taxon>Telluria group</taxon>
        <taxon>Massilia</taxon>
    </lineage>
</organism>
<evidence type="ECO:0000259" key="5">
    <source>
        <dbReference type="Pfam" id="PF13296"/>
    </source>
</evidence>
<reference evidence="6 7" key="2">
    <citation type="submission" date="2021-08" db="EMBL/GenBank/DDBJ databases">
        <title>Massilia sp. R798.</title>
        <authorList>
            <person name="Baek J.H."/>
            <person name="Jung H.S."/>
            <person name="Kim K.R."/>
            <person name="Jeon C.O."/>
        </authorList>
    </citation>
    <scope>NUCLEOTIDE SEQUENCE [LARGE SCALE GENOMIC DNA]</scope>
    <source>
        <strain evidence="6 7">R798</strain>
    </source>
</reference>
<dbReference type="Proteomes" id="UP000809349">
    <property type="component" value="Unassembled WGS sequence"/>
</dbReference>